<dbReference type="Gene3D" id="2.130.10.30">
    <property type="entry name" value="Regulator of chromosome condensation 1/beta-lactamase-inhibitor protein II"/>
    <property type="match status" value="1"/>
</dbReference>
<dbReference type="AlphaFoldDB" id="A0AAD8ICW3"/>
<reference evidence="4" key="1">
    <citation type="submission" date="2023-02" db="EMBL/GenBank/DDBJ databases">
        <title>Genome of toxic invasive species Heracleum sosnowskyi carries increased number of genes despite the absence of recent whole-genome duplications.</title>
        <authorList>
            <person name="Schelkunov M."/>
            <person name="Shtratnikova V."/>
            <person name="Makarenko M."/>
            <person name="Klepikova A."/>
            <person name="Omelchenko D."/>
            <person name="Novikova G."/>
            <person name="Obukhova E."/>
            <person name="Bogdanov V."/>
            <person name="Penin A."/>
            <person name="Logacheva M."/>
        </authorList>
    </citation>
    <scope>NUCLEOTIDE SEQUENCE</scope>
    <source>
        <strain evidence="4">Hsosn_3</strain>
        <tissue evidence="4">Leaf</tissue>
    </source>
</reference>
<keyword evidence="2" id="KW-0413">Isomerase</keyword>
<dbReference type="GO" id="GO:0005737">
    <property type="term" value="C:cytoplasm"/>
    <property type="evidence" value="ECO:0007669"/>
    <property type="project" value="TreeGrafter"/>
</dbReference>
<evidence type="ECO:0000256" key="1">
    <source>
        <dbReference type="ARBA" id="ARBA00008270"/>
    </source>
</evidence>
<evidence type="ECO:0000256" key="2">
    <source>
        <dbReference type="ARBA" id="ARBA00023235"/>
    </source>
</evidence>
<comment type="caution">
    <text evidence="4">The sequence shown here is derived from an EMBL/GenBank/DDBJ whole genome shotgun (WGS) entry which is preliminary data.</text>
</comment>
<dbReference type="SUPFAM" id="SSF50985">
    <property type="entry name" value="RCC1/BLIP-II"/>
    <property type="match status" value="1"/>
</dbReference>
<protein>
    <submittedName>
        <fullName evidence="4">Uncharacterized protein</fullName>
    </submittedName>
</protein>
<dbReference type="InterPro" id="IPR000408">
    <property type="entry name" value="Reg_chr_condens"/>
</dbReference>
<dbReference type="EMBL" id="JAUIZM010000005">
    <property type="protein sequence ID" value="KAK1383181.1"/>
    <property type="molecule type" value="Genomic_DNA"/>
</dbReference>
<reference evidence="4" key="2">
    <citation type="submission" date="2023-05" db="EMBL/GenBank/DDBJ databases">
        <authorList>
            <person name="Schelkunov M.I."/>
        </authorList>
    </citation>
    <scope>NUCLEOTIDE SEQUENCE</scope>
    <source>
        <strain evidence="4">Hsosn_3</strain>
        <tissue evidence="4">Leaf</tissue>
    </source>
</reference>
<dbReference type="PANTHER" id="PTHR13774:SF17">
    <property type="entry name" value="PHENAZINE BIOSYNTHESIS-LIKE DOMAIN-CONTAINING PROTEIN"/>
    <property type="match status" value="1"/>
</dbReference>
<dbReference type="InterPro" id="IPR009091">
    <property type="entry name" value="RCC1/BLIP-II"/>
</dbReference>
<organism evidence="4 5">
    <name type="scientific">Heracleum sosnowskyi</name>
    <dbReference type="NCBI Taxonomy" id="360622"/>
    <lineage>
        <taxon>Eukaryota</taxon>
        <taxon>Viridiplantae</taxon>
        <taxon>Streptophyta</taxon>
        <taxon>Embryophyta</taxon>
        <taxon>Tracheophyta</taxon>
        <taxon>Spermatophyta</taxon>
        <taxon>Magnoliopsida</taxon>
        <taxon>eudicotyledons</taxon>
        <taxon>Gunneridae</taxon>
        <taxon>Pentapetalae</taxon>
        <taxon>asterids</taxon>
        <taxon>campanulids</taxon>
        <taxon>Apiales</taxon>
        <taxon>Apiaceae</taxon>
        <taxon>Apioideae</taxon>
        <taxon>apioid superclade</taxon>
        <taxon>Tordylieae</taxon>
        <taxon>Tordyliinae</taxon>
        <taxon>Heracleum</taxon>
    </lineage>
</organism>
<dbReference type="InterPro" id="IPR003719">
    <property type="entry name" value="Phenazine_PhzF-like"/>
</dbReference>
<evidence type="ECO:0000256" key="3">
    <source>
        <dbReference type="PROSITE-ProRule" id="PRU00235"/>
    </source>
</evidence>
<dbReference type="SUPFAM" id="SSF54506">
    <property type="entry name" value="Diaminopimelate epimerase-like"/>
    <property type="match status" value="1"/>
</dbReference>
<gene>
    <name evidence="4" type="ORF">POM88_020916</name>
</gene>
<accession>A0AAD8ICW3</accession>
<dbReference type="Proteomes" id="UP001237642">
    <property type="component" value="Unassembled WGS sequence"/>
</dbReference>
<proteinExistence type="inferred from homology"/>
<feature type="repeat" description="RCC1" evidence="3">
    <location>
        <begin position="25"/>
        <end position="77"/>
    </location>
</feature>
<dbReference type="PANTHER" id="PTHR13774">
    <property type="entry name" value="PHENAZINE BIOSYNTHESIS PROTEIN"/>
    <property type="match status" value="1"/>
</dbReference>
<evidence type="ECO:0000313" key="4">
    <source>
        <dbReference type="EMBL" id="KAK1383181.1"/>
    </source>
</evidence>
<keyword evidence="5" id="KW-1185">Reference proteome</keyword>
<dbReference type="PROSITE" id="PS50012">
    <property type="entry name" value="RCC1_3"/>
    <property type="match status" value="1"/>
</dbReference>
<sequence length="177" mass="19444">MPLEVRKWLLNVNASTNFPLVNDKAAIILFNFGEHGRLGFGDDKSSKMVPQKIQLLVEEDIIQVSCGGTHSVALTKDGRMFSVELCGHATLAASHFIFSSGLVKANVIEFMTLSRVLTAKKVSVSLPKVSVSSHLNNIDAGDDFCIELMCKLARQVIPHISSFICLCITKYHMCVSF</sequence>
<comment type="similarity">
    <text evidence="1">Belongs to the PhzF family.</text>
</comment>
<dbReference type="GO" id="GO:0016853">
    <property type="term" value="F:isomerase activity"/>
    <property type="evidence" value="ECO:0007669"/>
    <property type="project" value="UniProtKB-KW"/>
</dbReference>
<name>A0AAD8ICW3_9APIA</name>
<dbReference type="Pfam" id="PF00415">
    <property type="entry name" value="RCC1"/>
    <property type="match status" value="1"/>
</dbReference>
<evidence type="ECO:0000313" key="5">
    <source>
        <dbReference type="Proteomes" id="UP001237642"/>
    </source>
</evidence>